<comment type="caution">
    <text evidence="4">The sequence shown here is derived from an EMBL/GenBank/DDBJ whole genome shotgun (WGS) entry which is preliminary data.</text>
</comment>
<sequence>MSARFALPLLVLVGAAAGGCAAISTPEGGARDTEAPKLVSSVPANRTVNVRSRSVILEFSEPVQVKDLSKNLLVAPLLSDDNKYKVRQGKNTVELEFEKPFEANTTYSFNFRDAITDITESTPARDAAISFSTGPALDSGAVAGRVRDLLTSQPAADVSVLLYPAIDTANIRKGRPYYLARTDKNGVYQLRNLREGRYRIFALADKNQSSRYEDGEKIGYLPDLLTIRPGTDSVQLLLTRPDARRALITSQKADPVRFLVGLNEGIRSATIAPIGTATTTPNEALQLIDGGRSVALYKSALLPEGRYLLATTDSAGNDGRDTLNVKFAGTVPARRPPAWQLVGNGKEVFRQGQVALQFTEPLRLVAEKPIGTLVEDSTKRRPLRLPTDASLNPDRTLLTVNLNTKAKQTVSIQLDSTVVTAISGRSLGLKPLRFALTEQASTGSLAGKVQTTYKRYELLLLDEKGQRIRSLDSPRTFRFDNLVPGTYRIRVFVDANADGRWQGGDPQFRLLPEPVFNLSRTFQVRANWEEEDIQVAF</sequence>
<keyword evidence="1 2" id="KW-0732">Signal</keyword>
<feature type="chain" id="PRO_5022783331" description="SbsA Ig-like domain-containing protein" evidence="2">
    <location>
        <begin position="22"/>
        <end position="537"/>
    </location>
</feature>
<keyword evidence="5" id="KW-1185">Reference proteome</keyword>
<feature type="domain" description="SbsA Ig-like" evidence="3">
    <location>
        <begin position="32"/>
        <end position="133"/>
    </location>
</feature>
<dbReference type="InterPro" id="IPR013784">
    <property type="entry name" value="Carb-bd-like_fold"/>
</dbReference>
<reference evidence="4 5" key="1">
    <citation type="submission" date="2019-08" db="EMBL/GenBank/DDBJ databases">
        <authorList>
            <person name="Seo M.-J."/>
        </authorList>
    </citation>
    <scope>NUCLEOTIDE SEQUENCE [LARGE SCALE GENOMIC DNA]</scope>
    <source>
        <strain evidence="4 5">KIGAM108</strain>
    </source>
</reference>
<dbReference type="AlphaFoldDB" id="A0A5D6V7Y5"/>
<accession>A0A5D6V7Y5</accession>
<feature type="signal peptide" evidence="2">
    <location>
        <begin position="1"/>
        <end position="21"/>
    </location>
</feature>
<evidence type="ECO:0000256" key="1">
    <source>
        <dbReference type="ARBA" id="ARBA00022729"/>
    </source>
</evidence>
<dbReference type="RefSeq" id="WP_149070285.1">
    <property type="nucleotide sequence ID" value="NZ_VTHL01000005.1"/>
</dbReference>
<dbReference type="InterPro" id="IPR032812">
    <property type="entry name" value="SbsA_Ig"/>
</dbReference>
<evidence type="ECO:0000259" key="3">
    <source>
        <dbReference type="Pfam" id="PF13205"/>
    </source>
</evidence>
<evidence type="ECO:0000313" key="4">
    <source>
        <dbReference type="EMBL" id="TYZ11440.1"/>
    </source>
</evidence>
<dbReference type="Proteomes" id="UP000322791">
    <property type="component" value="Unassembled WGS sequence"/>
</dbReference>
<dbReference type="SUPFAM" id="SSF49452">
    <property type="entry name" value="Starch-binding domain-like"/>
    <property type="match status" value="1"/>
</dbReference>
<dbReference type="GO" id="GO:0030246">
    <property type="term" value="F:carbohydrate binding"/>
    <property type="evidence" value="ECO:0007669"/>
    <property type="project" value="InterPro"/>
</dbReference>
<dbReference type="PROSITE" id="PS51257">
    <property type="entry name" value="PROKAR_LIPOPROTEIN"/>
    <property type="match status" value="1"/>
</dbReference>
<gene>
    <name evidence="4" type="ORF">FY528_07030</name>
</gene>
<organism evidence="4 5">
    <name type="scientific">Hymenobacter lutimineralis</name>
    <dbReference type="NCBI Taxonomy" id="2606448"/>
    <lineage>
        <taxon>Bacteria</taxon>
        <taxon>Pseudomonadati</taxon>
        <taxon>Bacteroidota</taxon>
        <taxon>Cytophagia</taxon>
        <taxon>Cytophagales</taxon>
        <taxon>Hymenobacteraceae</taxon>
        <taxon>Hymenobacter</taxon>
    </lineage>
</organism>
<evidence type="ECO:0000313" key="5">
    <source>
        <dbReference type="Proteomes" id="UP000322791"/>
    </source>
</evidence>
<protein>
    <recommendedName>
        <fullName evidence="3">SbsA Ig-like domain-containing protein</fullName>
    </recommendedName>
</protein>
<name>A0A5D6V7Y5_9BACT</name>
<dbReference type="EMBL" id="VTHL01000005">
    <property type="protein sequence ID" value="TYZ11440.1"/>
    <property type="molecule type" value="Genomic_DNA"/>
</dbReference>
<proteinExistence type="predicted"/>
<dbReference type="Pfam" id="PF13205">
    <property type="entry name" value="Big_5"/>
    <property type="match status" value="1"/>
</dbReference>
<evidence type="ECO:0000256" key="2">
    <source>
        <dbReference type="SAM" id="SignalP"/>
    </source>
</evidence>